<dbReference type="AlphaFoldDB" id="A0A6G1D2F7"/>
<organism evidence="1 2">
    <name type="scientific">Oryza meyeriana var. granulata</name>
    <dbReference type="NCBI Taxonomy" id="110450"/>
    <lineage>
        <taxon>Eukaryota</taxon>
        <taxon>Viridiplantae</taxon>
        <taxon>Streptophyta</taxon>
        <taxon>Embryophyta</taxon>
        <taxon>Tracheophyta</taxon>
        <taxon>Spermatophyta</taxon>
        <taxon>Magnoliopsida</taxon>
        <taxon>Liliopsida</taxon>
        <taxon>Poales</taxon>
        <taxon>Poaceae</taxon>
        <taxon>BOP clade</taxon>
        <taxon>Oryzoideae</taxon>
        <taxon>Oryzeae</taxon>
        <taxon>Oryzinae</taxon>
        <taxon>Oryza</taxon>
        <taxon>Oryza meyeriana</taxon>
    </lineage>
</organism>
<protein>
    <submittedName>
        <fullName evidence="1">Uncharacterized protein</fullName>
    </submittedName>
</protein>
<keyword evidence="2" id="KW-1185">Reference proteome</keyword>
<name>A0A6G1D2F7_9ORYZ</name>
<evidence type="ECO:0000313" key="1">
    <source>
        <dbReference type="EMBL" id="KAF0906561.1"/>
    </source>
</evidence>
<accession>A0A6G1D2F7</accession>
<sequence length="59" mass="6681">MQGLVLSDEASSPVAMLRQTISFLCCMDYSPLSKAAAKWEDTHPRFHAVLRFLLFYVST</sequence>
<comment type="caution">
    <text evidence="1">The sequence shown here is derived from an EMBL/GenBank/DDBJ whole genome shotgun (WGS) entry which is preliminary data.</text>
</comment>
<dbReference type="EMBL" id="SPHZ02000007">
    <property type="protein sequence ID" value="KAF0906561.1"/>
    <property type="molecule type" value="Genomic_DNA"/>
</dbReference>
<dbReference type="Proteomes" id="UP000479710">
    <property type="component" value="Unassembled WGS sequence"/>
</dbReference>
<gene>
    <name evidence="1" type="ORF">E2562_012015</name>
</gene>
<reference evidence="1 2" key="1">
    <citation type="submission" date="2019-11" db="EMBL/GenBank/DDBJ databases">
        <title>Whole genome sequence of Oryza granulata.</title>
        <authorList>
            <person name="Li W."/>
        </authorList>
    </citation>
    <scope>NUCLEOTIDE SEQUENCE [LARGE SCALE GENOMIC DNA]</scope>
    <source>
        <strain evidence="2">cv. Menghai</strain>
        <tissue evidence="1">Leaf</tissue>
    </source>
</reference>
<proteinExistence type="predicted"/>
<evidence type="ECO:0000313" key="2">
    <source>
        <dbReference type="Proteomes" id="UP000479710"/>
    </source>
</evidence>